<dbReference type="PANTHER" id="PTHR24292:SF93">
    <property type="entry name" value="CYTOCHROME P450 310A1-RELATED"/>
    <property type="match status" value="1"/>
</dbReference>
<keyword evidence="7" id="KW-0256">Endoplasmic reticulum</keyword>
<gene>
    <name evidence="15" type="primary">Cyp310a1</name>
    <name evidence="15" type="ORF">g.5494</name>
</gene>
<accession>A0A0A1WGC1</accession>
<evidence type="ECO:0000256" key="2">
    <source>
        <dbReference type="ARBA" id="ARBA00004174"/>
    </source>
</evidence>
<comment type="cofactor">
    <cofactor evidence="1 13">
        <name>heme</name>
        <dbReference type="ChEBI" id="CHEBI:30413"/>
    </cofactor>
</comment>
<keyword evidence="5 13" id="KW-0349">Heme</keyword>
<evidence type="ECO:0000256" key="14">
    <source>
        <dbReference type="SAM" id="Phobius"/>
    </source>
</evidence>
<comment type="similarity">
    <text evidence="4">Belongs to the cytochrome P450 family.</text>
</comment>
<dbReference type="GO" id="GO:0020037">
    <property type="term" value="F:heme binding"/>
    <property type="evidence" value="ECO:0007669"/>
    <property type="project" value="InterPro"/>
</dbReference>
<dbReference type="InterPro" id="IPR050476">
    <property type="entry name" value="Insect_CytP450_Detox"/>
</dbReference>
<evidence type="ECO:0000256" key="5">
    <source>
        <dbReference type="ARBA" id="ARBA00022617"/>
    </source>
</evidence>
<reference evidence="15" key="2">
    <citation type="journal article" date="2015" name="Gigascience">
        <title>Reconstructing a comprehensive transcriptome assembly of a white-pupal translocated strain of the pest fruit fly Bactrocera cucurbitae.</title>
        <authorList>
            <person name="Sim S.B."/>
            <person name="Calla B."/>
            <person name="Hall B."/>
            <person name="DeRego T."/>
            <person name="Geib S.M."/>
        </authorList>
    </citation>
    <scope>NUCLEOTIDE SEQUENCE</scope>
</reference>
<evidence type="ECO:0000256" key="10">
    <source>
        <dbReference type="ARBA" id="ARBA00023004"/>
    </source>
</evidence>
<evidence type="ECO:0000256" key="6">
    <source>
        <dbReference type="ARBA" id="ARBA00022723"/>
    </source>
</evidence>
<dbReference type="GO" id="GO:0004497">
    <property type="term" value="F:monooxygenase activity"/>
    <property type="evidence" value="ECO:0007669"/>
    <property type="project" value="UniProtKB-KW"/>
</dbReference>
<evidence type="ECO:0000256" key="4">
    <source>
        <dbReference type="ARBA" id="ARBA00010617"/>
    </source>
</evidence>
<feature type="transmembrane region" description="Helical" evidence="14">
    <location>
        <begin position="76"/>
        <end position="94"/>
    </location>
</feature>
<keyword evidence="11" id="KW-0503">Monooxygenase</keyword>
<dbReference type="InterPro" id="IPR002401">
    <property type="entry name" value="Cyt_P450_E_grp-I"/>
</dbReference>
<keyword evidence="10 13" id="KW-0408">Iron</keyword>
<keyword evidence="9" id="KW-0560">Oxidoreductase</keyword>
<evidence type="ECO:0000256" key="9">
    <source>
        <dbReference type="ARBA" id="ARBA00023002"/>
    </source>
</evidence>
<evidence type="ECO:0000256" key="11">
    <source>
        <dbReference type="ARBA" id="ARBA00023033"/>
    </source>
</evidence>
<dbReference type="AlphaFoldDB" id="A0A0A1WGC1"/>
<evidence type="ECO:0000256" key="13">
    <source>
        <dbReference type="PIRSR" id="PIRSR602401-1"/>
    </source>
</evidence>
<keyword evidence="14" id="KW-0812">Transmembrane</keyword>
<comment type="subcellular location">
    <subcellularLocation>
        <location evidence="3">Endoplasmic reticulum membrane</location>
        <topology evidence="3">Peripheral membrane protein</topology>
    </subcellularLocation>
    <subcellularLocation>
        <location evidence="2">Microsome membrane</location>
        <topology evidence="2">Peripheral membrane protein</topology>
    </subcellularLocation>
</comment>
<protein>
    <submittedName>
        <fullName evidence="15">Probable cytochrome P450 310a1</fullName>
    </submittedName>
</protein>
<dbReference type="SUPFAM" id="SSF48264">
    <property type="entry name" value="Cytochrome P450"/>
    <property type="match status" value="1"/>
</dbReference>
<dbReference type="GO" id="GO:0016705">
    <property type="term" value="F:oxidoreductase activity, acting on paired donors, with incorporation or reduction of molecular oxygen"/>
    <property type="evidence" value="ECO:0007669"/>
    <property type="project" value="InterPro"/>
</dbReference>
<proteinExistence type="inferred from homology"/>
<evidence type="ECO:0000256" key="7">
    <source>
        <dbReference type="ARBA" id="ARBA00022824"/>
    </source>
</evidence>
<keyword evidence="8" id="KW-0492">Microsome</keyword>
<name>A0A0A1WGC1_ZEUCU</name>
<evidence type="ECO:0000256" key="8">
    <source>
        <dbReference type="ARBA" id="ARBA00022848"/>
    </source>
</evidence>
<dbReference type="PANTHER" id="PTHR24292">
    <property type="entry name" value="CYTOCHROME P450"/>
    <property type="match status" value="1"/>
</dbReference>
<sequence length="569" mass="65995">VPTPSPSALQFATLWAISQQFALAVRRSSILTVAIAQSCALKVKRKRFNCDSKSSLWPTACRNSRSFLVCSFVEETAMWLLIPILFYSVIFLYIRHIYTYWKRKGFPTERTGLSWRFLKQVYRREFHYVSAINEAYKAGGERPLYGVYFFFRPTLLVRDVALARTILEIPHGHFDDKRWHYMQGYRKINLLEKLASIFSVQRVEGMFRNVEKVADHMVKQMDAITVGSEQLDMQIVLRTYVINVFANLLYGLDTNLFEPNDSVFKRYIQSTLRNRGINSYTFNHLPKKSSLTYRLRDIIRDSVGRREDGGIIRKDIMQLLVKFRNGNNLTNNSKLNWHVENVFEREKLLSIKKLSKIAERFLNIGYESTASAATLTLYEILQSPSIHKNVLEEIRQMSVAKKNADNTDNRLTYADIDSLQYLSACIKETVRKYPSVPYIERVCCKNFPIPNSRATINEGRTVMVPVMAMQRDERNFKDPDYYRPERFYNVTSGPELDNFIGFGLGASVCVARNFASLVIKLALVKLLLNLDMEYTPKKDVQILHNPAPVIKSKDGFKIRLKKYMNNTLL</sequence>
<dbReference type="GO" id="GO:0005506">
    <property type="term" value="F:iron ion binding"/>
    <property type="evidence" value="ECO:0007669"/>
    <property type="project" value="InterPro"/>
</dbReference>
<evidence type="ECO:0000256" key="1">
    <source>
        <dbReference type="ARBA" id="ARBA00001971"/>
    </source>
</evidence>
<dbReference type="InterPro" id="IPR036396">
    <property type="entry name" value="Cyt_P450_sf"/>
</dbReference>
<evidence type="ECO:0000256" key="3">
    <source>
        <dbReference type="ARBA" id="ARBA00004406"/>
    </source>
</evidence>
<evidence type="ECO:0000256" key="12">
    <source>
        <dbReference type="ARBA" id="ARBA00023136"/>
    </source>
</evidence>
<reference evidence="15" key="1">
    <citation type="submission" date="2014-11" db="EMBL/GenBank/DDBJ databases">
        <authorList>
            <person name="Geib S."/>
        </authorList>
    </citation>
    <scope>NUCLEOTIDE SEQUENCE</scope>
</reference>
<dbReference type="Pfam" id="PF00067">
    <property type="entry name" value="p450"/>
    <property type="match status" value="1"/>
</dbReference>
<keyword evidence="14" id="KW-1133">Transmembrane helix</keyword>
<dbReference type="PRINTS" id="PR00463">
    <property type="entry name" value="EP450I"/>
</dbReference>
<feature type="non-terminal residue" evidence="15">
    <location>
        <position position="1"/>
    </location>
</feature>
<feature type="binding site" description="axial binding residue" evidence="13">
    <location>
        <position position="509"/>
    </location>
    <ligand>
        <name>heme</name>
        <dbReference type="ChEBI" id="CHEBI:30413"/>
    </ligand>
    <ligandPart>
        <name>Fe</name>
        <dbReference type="ChEBI" id="CHEBI:18248"/>
    </ligandPart>
</feature>
<dbReference type="Gene3D" id="1.10.630.10">
    <property type="entry name" value="Cytochrome P450"/>
    <property type="match status" value="1"/>
</dbReference>
<dbReference type="EMBL" id="GBXI01016375">
    <property type="protein sequence ID" value="JAC97916.1"/>
    <property type="molecule type" value="Transcribed_RNA"/>
</dbReference>
<keyword evidence="6 13" id="KW-0479">Metal-binding</keyword>
<dbReference type="GO" id="GO:0005789">
    <property type="term" value="C:endoplasmic reticulum membrane"/>
    <property type="evidence" value="ECO:0007669"/>
    <property type="project" value="UniProtKB-SubCell"/>
</dbReference>
<organism evidence="15">
    <name type="scientific">Zeugodacus cucurbitae</name>
    <name type="common">Melon fruit fly</name>
    <name type="synonym">Bactrocera cucurbitae</name>
    <dbReference type="NCBI Taxonomy" id="28588"/>
    <lineage>
        <taxon>Eukaryota</taxon>
        <taxon>Metazoa</taxon>
        <taxon>Ecdysozoa</taxon>
        <taxon>Arthropoda</taxon>
        <taxon>Hexapoda</taxon>
        <taxon>Insecta</taxon>
        <taxon>Pterygota</taxon>
        <taxon>Neoptera</taxon>
        <taxon>Endopterygota</taxon>
        <taxon>Diptera</taxon>
        <taxon>Brachycera</taxon>
        <taxon>Muscomorpha</taxon>
        <taxon>Tephritoidea</taxon>
        <taxon>Tephritidae</taxon>
        <taxon>Zeugodacus</taxon>
        <taxon>Zeugodacus</taxon>
    </lineage>
</organism>
<dbReference type="InterPro" id="IPR001128">
    <property type="entry name" value="Cyt_P450"/>
</dbReference>
<evidence type="ECO:0000313" key="15">
    <source>
        <dbReference type="EMBL" id="JAC97916.1"/>
    </source>
</evidence>
<keyword evidence="12 14" id="KW-0472">Membrane</keyword>